<organism evidence="1">
    <name type="scientific">Rhizophora mucronata</name>
    <name type="common">Asiatic mangrove</name>
    <dbReference type="NCBI Taxonomy" id="61149"/>
    <lineage>
        <taxon>Eukaryota</taxon>
        <taxon>Viridiplantae</taxon>
        <taxon>Streptophyta</taxon>
        <taxon>Embryophyta</taxon>
        <taxon>Tracheophyta</taxon>
        <taxon>Spermatophyta</taxon>
        <taxon>Magnoliopsida</taxon>
        <taxon>eudicotyledons</taxon>
        <taxon>Gunneridae</taxon>
        <taxon>Pentapetalae</taxon>
        <taxon>rosids</taxon>
        <taxon>fabids</taxon>
        <taxon>Malpighiales</taxon>
        <taxon>Rhizophoraceae</taxon>
        <taxon>Rhizophora</taxon>
    </lineage>
</organism>
<dbReference type="AlphaFoldDB" id="A0A2P2QG97"/>
<accession>A0A2P2QG97</accession>
<name>A0A2P2QG97_RHIMU</name>
<protein>
    <submittedName>
        <fullName evidence="1">Uncharacterized protein</fullName>
    </submittedName>
</protein>
<evidence type="ECO:0000313" key="1">
    <source>
        <dbReference type="EMBL" id="MBX65966.1"/>
    </source>
</evidence>
<sequence length="42" mass="5080">MLLVIHIELTFFHYQQYHVLYVFCGFFIEVDAVSWGQSLTHF</sequence>
<proteinExistence type="predicted"/>
<dbReference type="EMBL" id="GGEC01085482">
    <property type="protein sequence ID" value="MBX65966.1"/>
    <property type="molecule type" value="Transcribed_RNA"/>
</dbReference>
<reference evidence="1" key="1">
    <citation type="submission" date="2018-02" db="EMBL/GenBank/DDBJ databases">
        <title>Rhizophora mucronata_Transcriptome.</title>
        <authorList>
            <person name="Meera S.P."/>
            <person name="Sreeshan A."/>
            <person name="Augustine A."/>
        </authorList>
    </citation>
    <scope>NUCLEOTIDE SEQUENCE</scope>
    <source>
        <tissue evidence="1">Leaf</tissue>
    </source>
</reference>